<dbReference type="CDD" id="cd07103">
    <property type="entry name" value="ALDH_F5_SSADH_GabD"/>
    <property type="match status" value="1"/>
</dbReference>
<dbReference type="SUPFAM" id="SSF53720">
    <property type="entry name" value="ALDH-like"/>
    <property type="match status" value="1"/>
</dbReference>
<evidence type="ECO:0000313" key="7">
    <source>
        <dbReference type="Proteomes" id="UP001595528"/>
    </source>
</evidence>
<dbReference type="RefSeq" id="WP_379903365.1">
    <property type="nucleotide sequence ID" value="NZ_JBHRTR010000031.1"/>
</dbReference>
<dbReference type="NCBIfam" id="NF008415">
    <property type="entry name" value="PRK11241.1"/>
    <property type="match status" value="1"/>
</dbReference>
<dbReference type="PROSITE" id="PS00687">
    <property type="entry name" value="ALDEHYDE_DEHYDR_GLU"/>
    <property type="match status" value="1"/>
</dbReference>
<dbReference type="Proteomes" id="UP001595528">
    <property type="component" value="Unassembled WGS sequence"/>
</dbReference>
<gene>
    <name evidence="6" type="primary">gabD</name>
    <name evidence="6" type="ORF">ACFOGJ_18785</name>
</gene>
<protein>
    <submittedName>
        <fullName evidence="6">NADP-dependent succinate-semialdehyde dehydrogenase</fullName>
    </submittedName>
</protein>
<comment type="similarity">
    <text evidence="1 4">Belongs to the aldehyde dehydrogenase family.</text>
</comment>
<feature type="active site" evidence="3">
    <location>
        <position position="255"/>
    </location>
</feature>
<comment type="caution">
    <text evidence="6">The sequence shown here is derived from an EMBL/GenBank/DDBJ whole genome shotgun (WGS) entry which is preliminary data.</text>
</comment>
<dbReference type="InterPro" id="IPR016163">
    <property type="entry name" value="Ald_DH_C"/>
</dbReference>
<evidence type="ECO:0000313" key="6">
    <source>
        <dbReference type="EMBL" id="MFC3229300.1"/>
    </source>
</evidence>
<dbReference type="InterPro" id="IPR016160">
    <property type="entry name" value="Ald_DH_CS_CYS"/>
</dbReference>
<organism evidence="6 7">
    <name type="scientific">Marinibaculum pumilum</name>
    <dbReference type="NCBI Taxonomy" id="1766165"/>
    <lineage>
        <taxon>Bacteria</taxon>
        <taxon>Pseudomonadati</taxon>
        <taxon>Pseudomonadota</taxon>
        <taxon>Alphaproteobacteria</taxon>
        <taxon>Rhodospirillales</taxon>
        <taxon>Rhodospirillaceae</taxon>
        <taxon>Marinibaculum</taxon>
    </lineage>
</organism>
<keyword evidence="2 4" id="KW-0560">Oxidoreductase</keyword>
<dbReference type="Gene3D" id="3.40.605.10">
    <property type="entry name" value="Aldehyde Dehydrogenase, Chain A, domain 1"/>
    <property type="match status" value="1"/>
</dbReference>
<dbReference type="PANTHER" id="PTHR43353">
    <property type="entry name" value="SUCCINATE-SEMIALDEHYDE DEHYDROGENASE, MITOCHONDRIAL"/>
    <property type="match status" value="1"/>
</dbReference>
<accession>A0ABV7L3Q2</accession>
<dbReference type="Pfam" id="PF00171">
    <property type="entry name" value="Aldedh"/>
    <property type="match status" value="1"/>
</dbReference>
<dbReference type="Gene3D" id="3.40.309.10">
    <property type="entry name" value="Aldehyde Dehydrogenase, Chain A, domain 2"/>
    <property type="match status" value="1"/>
</dbReference>
<proteinExistence type="inferred from homology"/>
<dbReference type="InterPro" id="IPR050740">
    <property type="entry name" value="Aldehyde_DH_Superfamily"/>
</dbReference>
<reference evidence="7" key="1">
    <citation type="journal article" date="2019" name="Int. J. Syst. Evol. Microbiol.">
        <title>The Global Catalogue of Microorganisms (GCM) 10K type strain sequencing project: providing services to taxonomists for standard genome sequencing and annotation.</title>
        <authorList>
            <consortium name="The Broad Institute Genomics Platform"/>
            <consortium name="The Broad Institute Genome Sequencing Center for Infectious Disease"/>
            <person name="Wu L."/>
            <person name="Ma J."/>
        </authorList>
    </citation>
    <scope>NUCLEOTIDE SEQUENCE [LARGE SCALE GENOMIC DNA]</scope>
    <source>
        <strain evidence="7">KCTC 42964</strain>
    </source>
</reference>
<evidence type="ECO:0000256" key="2">
    <source>
        <dbReference type="ARBA" id="ARBA00023002"/>
    </source>
</evidence>
<evidence type="ECO:0000256" key="3">
    <source>
        <dbReference type="PROSITE-ProRule" id="PRU10007"/>
    </source>
</evidence>
<dbReference type="InterPro" id="IPR010102">
    <property type="entry name" value="Succ_semiAld_DH"/>
</dbReference>
<dbReference type="EMBL" id="JBHRTR010000031">
    <property type="protein sequence ID" value="MFC3229300.1"/>
    <property type="molecule type" value="Genomic_DNA"/>
</dbReference>
<evidence type="ECO:0000259" key="5">
    <source>
        <dbReference type="Pfam" id="PF00171"/>
    </source>
</evidence>
<evidence type="ECO:0000256" key="1">
    <source>
        <dbReference type="ARBA" id="ARBA00009986"/>
    </source>
</evidence>
<dbReference type="InterPro" id="IPR015590">
    <property type="entry name" value="Aldehyde_DH_dom"/>
</dbReference>
<keyword evidence="7" id="KW-1185">Reference proteome</keyword>
<dbReference type="InterPro" id="IPR029510">
    <property type="entry name" value="Ald_DH_CS_GLU"/>
</dbReference>
<dbReference type="PANTHER" id="PTHR43353:SF5">
    <property type="entry name" value="SUCCINATE-SEMIALDEHYDE DEHYDROGENASE, MITOCHONDRIAL"/>
    <property type="match status" value="1"/>
</dbReference>
<dbReference type="InterPro" id="IPR016161">
    <property type="entry name" value="Ald_DH/histidinol_DH"/>
</dbReference>
<name>A0ABV7L3Q2_9PROT</name>
<sequence>MQLSDKSLLRSQCYIDGAWTNADSGKSFAVTNPATGEELATVPDMGAAETRRAIEAADKAWPAWRRKTAKERAVILRRWFDLMMENQDDLAVLMTAEQGKPLAEAKGEVAYAASFIEWFAEEGKRVYGETIPTYATDKRVLVTKEPIGVCAAITPWNFPAAMITRKCGPALAAGCTMVLKPAEQTPLSALALAELAERAGVPKGVFSVITGDSKAIGGELTGNPIVRKLTFTGSTEVGKLLMKQCAGTIKKLSLELGGNAPFIVFDDADLDAAVTGAMASKYRNTGQTCVCANRIYVQDKVYDAFAAKLADKVKDLVVGDGLKGKTDQGPLIDMHAVEKVEEHIADAVGKGAKVVVGGSRHELGGTYFQPTLLTGVNPQMKVAREETFGPLAPLFRFEREEEAVQAANDTEFGLASYFYSRDMGRIWRVAEGLEYGIVGINTGIISTEVAPFGGVKESGLGREGSKYGIEDYLEVKYLCMGDVDK</sequence>
<feature type="domain" description="Aldehyde dehydrogenase" evidence="5">
    <location>
        <begin position="19"/>
        <end position="477"/>
    </location>
</feature>
<dbReference type="InterPro" id="IPR016162">
    <property type="entry name" value="Ald_DH_N"/>
</dbReference>
<dbReference type="PROSITE" id="PS00070">
    <property type="entry name" value="ALDEHYDE_DEHYDR_CYS"/>
    <property type="match status" value="1"/>
</dbReference>
<evidence type="ECO:0000256" key="4">
    <source>
        <dbReference type="RuleBase" id="RU003345"/>
    </source>
</evidence>
<dbReference type="NCBIfam" id="TIGR01780">
    <property type="entry name" value="SSADH"/>
    <property type="match status" value="1"/>
</dbReference>